<dbReference type="PANTHER" id="PTHR11040:SF44">
    <property type="entry name" value="PROTEIN ZNTC-RELATED"/>
    <property type="match status" value="1"/>
</dbReference>
<reference evidence="2 3" key="1">
    <citation type="journal article" date="2015" name="Sci. Rep.">
        <title>Genome of the facultative scuticociliatosis pathogen Pseudocohnilembus persalinus provides insight into its virulence through horizontal gene transfer.</title>
        <authorList>
            <person name="Xiong J."/>
            <person name="Wang G."/>
            <person name="Cheng J."/>
            <person name="Tian M."/>
            <person name="Pan X."/>
            <person name="Warren A."/>
            <person name="Jiang C."/>
            <person name="Yuan D."/>
            <person name="Miao W."/>
        </authorList>
    </citation>
    <scope>NUCLEOTIDE SEQUENCE [LARGE SCALE GENOMIC DNA]</scope>
    <source>
        <strain evidence="2">36N120E</strain>
    </source>
</reference>
<evidence type="ECO:0008006" key="4">
    <source>
        <dbReference type="Google" id="ProtNLM"/>
    </source>
</evidence>
<name>A0A0V0QEQ9_PSEPJ</name>
<dbReference type="Proteomes" id="UP000054937">
    <property type="component" value="Unassembled WGS sequence"/>
</dbReference>
<keyword evidence="1" id="KW-0812">Transmembrane</keyword>
<accession>A0A0V0QEQ9</accession>
<feature type="transmembrane region" description="Helical" evidence="1">
    <location>
        <begin position="52"/>
        <end position="73"/>
    </location>
</feature>
<keyword evidence="1" id="KW-0472">Membrane</keyword>
<feature type="transmembrane region" description="Helical" evidence="1">
    <location>
        <begin position="285"/>
        <end position="305"/>
    </location>
</feature>
<feature type="transmembrane region" description="Helical" evidence="1">
    <location>
        <begin position="223"/>
        <end position="243"/>
    </location>
</feature>
<dbReference type="GO" id="GO:0016020">
    <property type="term" value="C:membrane"/>
    <property type="evidence" value="ECO:0007669"/>
    <property type="project" value="TreeGrafter"/>
</dbReference>
<organism evidence="2 3">
    <name type="scientific">Pseudocohnilembus persalinus</name>
    <name type="common">Ciliate</name>
    <dbReference type="NCBI Taxonomy" id="266149"/>
    <lineage>
        <taxon>Eukaryota</taxon>
        <taxon>Sar</taxon>
        <taxon>Alveolata</taxon>
        <taxon>Ciliophora</taxon>
        <taxon>Intramacronucleata</taxon>
        <taxon>Oligohymenophorea</taxon>
        <taxon>Scuticociliatia</taxon>
        <taxon>Philasterida</taxon>
        <taxon>Pseudocohnilembidae</taxon>
        <taxon>Pseudocohnilembus</taxon>
    </lineage>
</organism>
<dbReference type="EMBL" id="LDAU01000183">
    <property type="protein sequence ID" value="KRX00632.1"/>
    <property type="molecule type" value="Genomic_DNA"/>
</dbReference>
<evidence type="ECO:0000256" key="1">
    <source>
        <dbReference type="SAM" id="Phobius"/>
    </source>
</evidence>
<feature type="transmembrane region" description="Helical" evidence="1">
    <location>
        <begin position="249"/>
        <end position="271"/>
    </location>
</feature>
<sequence>MVKKPIYINIVNSFASGMYFSLSLNVFLPDGQILIQRHLENYINTNQSDRNFLINFPWSMSLATMGFLIYFTLEKLILNRYTTKELNQMLTNLEYQENVVNQKFNAQKQFDSGNQGSESFISGYQTGLTHNQSVIGHTYFGNQNKQKKLVQHQGSFNVQSDSYRKKNNLLEKTDSFVSLDTDLLYSQNNNDYDGMQSKEFNRSQLIFGKESQNLGNSSKNHRIFIVIYSAITPLAIVIGWIIESFKEDISGYIISFIGGNFIYISASYLLIEEFAFNTHYKWRKYMLFTISLILVIVLQICVRGLDEENQ</sequence>
<keyword evidence="3" id="KW-1185">Reference proteome</keyword>
<protein>
    <recommendedName>
        <fullName evidence="4">Transmembrane protein</fullName>
    </recommendedName>
</protein>
<comment type="caution">
    <text evidence="2">The sequence shown here is derived from an EMBL/GenBank/DDBJ whole genome shotgun (WGS) entry which is preliminary data.</text>
</comment>
<dbReference type="GO" id="GO:0005385">
    <property type="term" value="F:zinc ion transmembrane transporter activity"/>
    <property type="evidence" value="ECO:0007669"/>
    <property type="project" value="TreeGrafter"/>
</dbReference>
<keyword evidence="1" id="KW-1133">Transmembrane helix</keyword>
<dbReference type="PANTHER" id="PTHR11040">
    <property type="entry name" value="ZINC/IRON TRANSPORTER"/>
    <property type="match status" value="1"/>
</dbReference>
<evidence type="ECO:0000313" key="3">
    <source>
        <dbReference type="Proteomes" id="UP000054937"/>
    </source>
</evidence>
<proteinExistence type="predicted"/>
<evidence type="ECO:0000313" key="2">
    <source>
        <dbReference type="EMBL" id="KRX00632.1"/>
    </source>
</evidence>
<dbReference type="InParanoid" id="A0A0V0QEQ9"/>
<feature type="transmembrane region" description="Helical" evidence="1">
    <location>
        <begin position="7"/>
        <end position="28"/>
    </location>
</feature>
<dbReference type="AlphaFoldDB" id="A0A0V0QEQ9"/>
<gene>
    <name evidence="2" type="ORF">PPERSA_00859</name>
</gene>